<keyword evidence="1" id="KW-0472">Membrane</keyword>
<accession>A0A7S7YWQ3</accession>
<feature type="transmembrane region" description="Helical" evidence="1">
    <location>
        <begin position="6"/>
        <end position="25"/>
    </location>
</feature>
<protein>
    <submittedName>
        <fullName evidence="2">Uncharacterized protein</fullName>
    </submittedName>
</protein>
<dbReference type="EMBL" id="CP045429">
    <property type="protein sequence ID" value="QPB85034.1"/>
    <property type="molecule type" value="Genomic_DNA"/>
</dbReference>
<gene>
    <name evidence="2" type="ORF">CWC22_019395</name>
</gene>
<evidence type="ECO:0000256" key="1">
    <source>
        <dbReference type="SAM" id="Phobius"/>
    </source>
</evidence>
<evidence type="ECO:0000313" key="2">
    <source>
        <dbReference type="EMBL" id="QPB85034.1"/>
    </source>
</evidence>
<dbReference type="AlphaFoldDB" id="A0A7S7YWQ3"/>
<dbReference type="Proteomes" id="UP000305729">
    <property type="component" value="Chromosome 1"/>
</dbReference>
<reference evidence="2 3" key="1">
    <citation type="submission" date="2019-10" db="EMBL/GenBank/DDBJ databases">
        <title>Pseudoalteromonas rubra S4059.</title>
        <authorList>
            <person name="Paulsen S."/>
            <person name="Wang X."/>
        </authorList>
    </citation>
    <scope>NUCLEOTIDE SEQUENCE [LARGE SCALE GENOMIC DNA]</scope>
    <source>
        <strain evidence="2 3">S4059</strain>
    </source>
</reference>
<organism evidence="2 3">
    <name type="scientific">Pseudoalteromonas rubra</name>
    <dbReference type="NCBI Taxonomy" id="43658"/>
    <lineage>
        <taxon>Bacteria</taxon>
        <taxon>Pseudomonadati</taxon>
        <taxon>Pseudomonadota</taxon>
        <taxon>Gammaproteobacteria</taxon>
        <taxon>Alteromonadales</taxon>
        <taxon>Pseudoalteromonadaceae</taxon>
        <taxon>Pseudoalteromonas</taxon>
    </lineage>
</organism>
<sequence>MQHRSLQVTPVICVKVTAVLVALLVKLNKKPLNKKEEIMSFSNSIFEAAQATSKNGDVSPEGGHCGGCTGCSGCYYMAQM</sequence>
<keyword evidence="1" id="KW-1133">Transmembrane helix</keyword>
<proteinExistence type="predicted"/>
<evidence type="ECO:0000313" key="3">
    <source>
        <dbReference type="Proteomes" id="UP000305729"/>
    </source>
</evidence>
<keyword evidence="1" id="KW-0812">Transmembrane</keyword>
<dbReference type="RefSeq" id="WP_138538123.1">
    <property type="nucleotide sequence ID" value="NZ_CP045429.1"/>
</dbReference>
<name>A0A7S7YWQ3_9GAMM</name>